<keyword evidence="1" id="KW-0472">Membrane</keyword>
<comment type="caution">
    <text evidence="2">The sequence shown here is derived from an EMBL/GenBank/DDBJ whole genome shotgun (WGS) entry which is preliminary data.</text>
</comment>
<feature type="transmembrane region" description="Helical" evidence="1">
    <location>
        <begin position="65"/>
        <end position="83"/>
    </location>
</feature>
<gene>
    <name evidence="2" type="ORF">D5H75_36585</name>
</gene>
<keyword evidence="3" id="KW-1185">Reference proteome</keyword>
<proteinExistence type="predicted"/>
<evidence type="ECO:0000313" key="2">
    <source>
        <dbReference type="EMBL" id="RJL22109.1"/>
    </source>
</evidence>
<dbReference type="OrthoDB" id="2082317at2"/>
<feature type="transmembrane region" description="Helical" evidence="1">
    <location>
        <begin position="115"/>
        <end position="136"/>
    </location>
</feature>
<feature type="transmembrane region" description="Helical" evidence="1">
    <location>
        <begin position="32"/>
        <end position="53"/>
    </location>
</feature>
<keyword evidence="1" id="KW-1133">Transmembrane helix</keyword>
<sequence length="187" mass="20679">MMLALIAACEIGFWVVLGAALAARYLLRWRTVSTVLLISLPVIDLILLAATVVDVRGGATASYQHALAAAYLGFTVMFGHRTVRWADQRFAHRFAGGPPPWKPPSGGWPRARYEWVFWIRLVLAYVITTVILAALIRLIDDPSRTQALTDSIQGLAKVPLIAAIWPVSYTYSALRAQKTPDQESQPH</sequence>
<dbReference type="RefSeq" id="WP_119931184.1">
    <property type="nucleotide sequence ID" value="NZ_QZEY01000023.1"/>
</dbReference>
<accession>A0A3A4A134</accession>
<evidence type="ECO:0000256" key="1">
    <source>
        <dbReference type="SAM" id="Phobius"/>
    </source>
</evidence>
<name>A0A3A4A134_9ACTN</name>
<evidence type="ECO:0000313" key="3">
    <source>
        <dbReference type="Proteomes" id="UP000265768"/>
    </source>
</evidence>
<organism evidence="2 3">
    <name type="scientific">Bailinhaonella thermotolerans</name>
    <dbReference type="NCBI Taxonomy" id="1070861"/>
    <lineage>
        <taxon>Bacteria</taxon>
        <taxon>Bacillati</taxon>
        <taxon>Actinomycetota</taxon>
        <taxon>Actinomycetes</taxon>
        <taxon>Streptosporangiales</taxon>
        <taxon>Streptosporangiaceae</taxon>
        <taxon>Bailinhaonella</taxon>
    </lineage>
</organism>
<dbReference type="AlphaFoldDB" id="A0A3A4A134"/>
<keyword evidence="1" id="KW-0812">Transmembrane</keyword>
<dbReference type="Proteomes" id="UP000265768">
    <property type="component" value="Unassembled WGS sequence"/>
</dbReference>
<dbReference type="EMBL" id="QZEY01000023">
    <property type="protein sequence ID" value="RJL22109.1"/>
    <property type="molecule type" value="Genomic_DNA"/>
</dbReference>
<protein>
    <submittedName>
        <fullName evidence="2">Uncharacterized protein</fullName>
    </submittedName>
</protein>
<reference evidence="2 3" key="1">
    <citation type="submission" date="2018-09" db="EMBL/GenBank/DDBJ databases">
        <title>YIM 75507 draft genome.</title>
        <authorList>
            <person name="Tang S."/>
            <person name="Feng Y."/>
        </authorList>
    </citation>
    <scope>NUCLEOTIDE SEQUENCE [LARGE SCALE GENOMIC DNA]</scope>
    <source>
        <strain evidence="2 3">YIM 75507</strain>
    </source>
</reference>